<organism evidence="1">
    <name type="scientific">marine sediment metagenome</name>
    <dbReference type="NCBI Taxonomy" id="412755"/>
    <lineage>
        <taxon>unclassified sequences</taxon>
        <taxon>metagenomes</taxon>
        <taxon>ecological metagenomes</taxon>
    </lineage>
</organism>
<accession>A0A0F9YE11</accession>
<proteinExistence type="predicted"/>
<protein>
    <submittedName>
        <fullName evidence="1">Uncharacterized protein</fullName>
    </submittedName>
</protein>
<evidence type="ECO:0000313" key="1">
    <source>
        <dbReference type="EMBL" id="KKO02689.1"/>
    </source>
</evidence>
<sequence length="150" mass="16985">MEFFAVTTTSVYLVKDEKDEEGIPIIEKIVLRGESKISVGQRLKNGRYVGITPCGIILYDEDHPRGIERSPQKPEEVNIAFYGGKTTPIIALFLSKDKATTCLDSEDLEPSDSRWENETREVLNSIGNNHPVLIISYWSPDLSQFHFPEN</sequence>
<dbReference type="AlphaFoldDB" id="A0A0F9YE11"/>
<comment type="caution">
    <text evidence="1">The sequence shown here is derived from an EMBL/GenBank/DDBJ whole genome shotgun (WGS) entry which is preliminary data.</text>
</comment>
<reference evidence="1" key="1">
    <citation type="journal article" date="2015" name="Nature">
        <title>Complex archaea that bridge the gap between prokaryotes and eukaryotes.</title>
        <authorList>
            <person name="Spang A."/>
            <person name="Saw J.H."/>
            <person name="Jorgensen S.L."/>
            <person name="Zaremba-Niedzwiedzka K."/>
            <person name="Martijn J."/>
            <person name="Lind A.E."/>
            <person name="van Eijk R."/>
            <person name="Schleper C."/>
            <person name="Guy L."/>
            <person name="Ettema T.J."/>
        </authorList>
    </citation>
    <scope>NUCLEOTIDE SEQUENCE</scope>
</reference>
<dbReference type="EMBL" id="LAZR01000029">
    <property type="protein sequence ID" value="KKO02689.1"/>
    <property type="molecule type" value="Genomic_DNA"/>
</dbReference>
<name>A0A0F9YE11_9ZZZZ</name>
<gene>
    <name evidence="1" type="ORF">LCGC14_0101380</name>
</gene>